<feature type="transmembrane region" description="Helical" evidence="10">
    <location>
        <begin position="175"/>
        <end position="200"/>
    </location>
</feature>
<dbReference type="PANTHER" id="PTHR24249">
    <property type="entry name" value="HISTAMINE RECEPTOR-RELATED G-PROTEIN COUPLED RECEPTOR"/>
    <property type="match status" value="1"/>
</dbReference>
<evidence type="ECO:0000256" key="10">
    <source>
        <dbReference type="SAM" id="Phobius"/>
    </source>
</evidence>
<dbReference type="GO" id="GO:0004930">
    <property type="term" value="F:G protein-coupled receptor activity"/>
    <property type="evidence" value="ECO:0007669"/>
    <property type="project" value="UniProtKB-KW"/>
</dbReference>
<feature type="transmembrane region" description="Helical" evidence="10">
    <location>
        <begin position="370"/>
        <end position="394"/>
    </location>
</feature>
<keyword evidence="5 9" id="KW-0297">G-protein coupled receptor</keyword>
<comment type="caution">
    <text evidence="12">The sequence shown here is derived from an EMBL/GenBank/DDBJ whole genome shotgun (WGS) entry which is preliminary data.</text>
</comment>
<dbReference type="CDD" id="cd00637">
    <property type="entry name" value="7tm_classA_rhodopsin-like"/>
    <property type="match status" value="1"/>
</dbReference>
<evidence type="ECO:0000259" key="11">
    <source>
        <dbReference type="PROSITE" id="PS50262"/>
    </source>
</evidence>
<evidence type="ECO:0000313" key="12">
    <source>
        <dbReference type="EMBL" id="KAK9392620.1"/>
    </source>
</evidence>
<evidence type="ECO:0000256" key="3">
    <source>
        <dbReference type="ARBA" id="ARBA00022692"/>
    </source>
</evidence>
<keyword evidence="7 9" id="KW-0675">Receptor</keyword>
<dbReference type="InterPro" id="IPR050569">
    <property type="entry name" value="TAAR"/>
</dbReference>
<keyword evidence="6 10" id="KW-0472">Membrane</keyword>
<evidence type="ECO:0000256" key="1">
    <source>
        <dbReference type="ARBA" id="ARBA00004651"/>
    </source>
</evidence>
<gene>
    <name evidence="12" type="ORF">NXF25_016709</name>
</gene>
<dbReference type="PRINTS" id="PR00237">
    <property type="entry name" value="GPCRRHODOPSN"/>
</dbReference>
<proteinExistence type="inferred from homology"/>
<sequence>MREARPYKALLPGGQNSSLDSRGVCSCNRAPIMASGSPFRAILLLLLAFTLLQKTWPEATTPLAGGPRLPGPGQERFWDAQGRNKGRGGGPILSGEGGLHIGKGTQLTTVQDKTKPAWLHSPCPLDPCGQPPYCQTWLAKVTLLGVLGVLVMGGNGLAIVVLASTVSGWSHSSRFMLLSLAASDAALAVLVVPLNLYRSLTLGPATPEDAAGEEAASCRVVAFINSSLFGASLYSLAGVSLERYVAVFFPLHYGRLLSPRRVLLLILAAWLLPALLLLPLAIPSPVAVLQVRFSAAALLCEPDYGSNPFYSLWIAGTIFCPAASTIAFTNVRLWLVARSQRQRGKDPGLMEKAGRPKRPRMLQLDAAARVLLPVVFAFFVCWAPCIGTLVYNSITRERVPDWLEFIALWLPIGSGFLNCFVYFWVNRNFRHKVQKVGQKLCLPCCLTEQDLRPQHLPSISAHVRMDCEPPSLSPDGSLGGSPPSDGLLLARHG</sequence>
<dbReference type="InterPro" id="IPR000276">
    <property type="entry name" value="GPCR_Rhodpsn"/>
</dbReference>
<keyword evidence="13" id="KW-1185">Reference proteome</keyword>
<dbReference type="SUPFAM" id="SSF81321">
    <property type="entry name" value="Family A G protein-coupled receptor-like"/>
    <property type="match status" value="1"/>
</dbReference>
<feature type="transmembrane region" description="Helical" evidence="10">
    <location>
        <begin position="141"/>
        <end position="163"/>
    </location>
</feature>
<keyword evidence="3 9" id="KW-0812">Transmembrane</keyword>
<organism evidence="12 13">
    <name type="scientific">Crotalus adamanteus</name>
    <name type="common">Eastern diamondback rattlesnake</name>
    <dbReference type="NCBI Taxonomy" id="8729"/>
    <lineage>
        <taxon>Eukaryota</taxon>
        <taxon>Metazoa</taxon>
        <taxon>Chordata</taxon>
        <taxon>Craniata</taxon>
        <taxon>Vertebrata</taxon>
        <taxon>Euteleostomi</taxon>
        <taxon>Lepidosauria</taxon>
        <taxon>Squamata</taxon>
        <taxon>Bifurcata</taxon>
        <taxon>Unidentata</taxon>
        <taxon>Episquamata</taxon>
        <taxon>Toxicofera</taxon>
        <taxon>Serpentes</taxon>
        <taxon>Colubroidea</taxon>
        <taxon>Viperidae</taxon>
        <taxon>Crotalinae</taxon>
        <taxon>Crotalus</taxon>
    </lineage>
</organism>
<evidence type="ECO:0000256" key="9">
    <source>
        <dbReference type="RuleBase" id="RU000688"/>
    </source>
</evidence>
<dbReference type="AlphaFoldDB" id="A0AAW1ASW5"/>
<keyword evidence="2" id="KW-1003">Cell membrane</keyword>
<evidence type="ECO:0000256" key="7">
    <source>
        <dbReference type="ARBA" id="ARBA00023170"/>
    </source>
</evidence>
<name>A0AAW1ASW5_CROAD</name>
<keyword evidence="8 9" id="KW-0807">Transducer</keyword>
<dbReference type="EMBL" id="JAOTOJ010000015">
    <property type="protein sequence ID" value="KAK9392620.1"/>
    <property type="molecule type" value="Genomic_DNA"/>
</dbReference>
<evidence type="ECO:0000256" key="5">
    <source>
        <dbReference type="ARBA" id="ARBA00023040"/>
    </source>
</evidence>
<dbReference type="Pfam" id="PF00001">
    <property type="entry name" value="7tm_1"/>
    <property type="match status" value="1"/>
</dbReference>
<protein>
    <submittedName>
        <fullName evidence="12">G-protein coupled receptor 21</fullName>
    </submittedName>
</protein>
<dbReference type="PANTHER" id="PTHR24249:SF387">
    <property type="entry name" value="HISTAMINE H2 RECEPTOR"/>
    <property type="match status" value="1"/>
</dbReference>
<evidence type="ECO:0000313" key="13">
    <source>
        <dbReference type="Proteomes" id="UP001474421"/>
    </source>
</evidence>
<feature type="transmembrane region" description="Helical" evidence="10">
    <location>
        <begin position="406"/>
        <end position="425"/>
    </location>
</feature>
<evidence type="ECO:0000256" key="6">
    <source>
        <dbReference type="ARBA" id="ARBA00023136"/>
    </source>
</evidence>
<evidence type="ECO:0000256" key="2">
    <source>
        <dbReference type="ARBA" id="ARBA00022475"/>
    </source>
</evidence>
<dbReference type="InterPro" id="IPR017452">
    <property type="entry name" value="GPCR_Rhodpsn_7TM"/>
</dbReference>
<reference evidence="12 13" key="1">
    <citation type="journal article" date="2024" name="Proc. Natl. Acad. Sci. U.S.A.">
        <title>The genetic regulatory architecture and epigenomic basis for age-related changes in rattlesnake venom.</title>
        <authorList>
            <person name="Hogan M.P."/>
            <person name="Holding M.L."/>
            <person name="Nystrom G.S."/>
            <person name="Colston T.J."/>
            <person name="Bartlett D.A."/>
            <person name="Mason A.J."/>
            <person name="Ellsworth S.A."/>
            <person name="Rautsaw R.M."/>
            <person name="Lawrence K.C."/>
            <person name="Strickland J.L."/>
            <person name="He B."/>
            <person name="Fraser P."/>
            <person name="Margres M.J."/>
            <person name="Gilbert D.M."/>
            <person name="Gibbs H.L."/>
            <person name="Parkinson C.L."/>
            <person name="Rokyta D.R."/>
        </authorList>
    </citation>
    <scope>NUCLEOTIDE SEQUENCE [LARGE SCALE GENOMIC DNA]</scope>
    <source>
        <strain evidence="12">DRR0105</strain>
    </source>
</reference>
<evidence type="ECO:0000256" key="8">
    <source>
        <dbReference type="ARBA" id="ARBA00023224"/>
    </source>
</evidence>
<dbReference type="Gene3D" id="1.20.1070.10">
    <property type="entry name" value="Rhodopsin 7-helix transmembrane proteins"/>
    <property type="match status" value="1"/>
</dbReference>
<comment type="similarity">
    <text evidence="9">Belongs to the G-protein coupled receptor 1 family.</text>
</comment>
<evidence type="ECO:0000256" key="4">
    <source>
        <dbReference type="ARBA" id="ARBA00022989"/>
    </source>
</evidence>
<dbReference type="Proteomes" id="UP001474421">
    <property type="component" value="Unassembled WGS sequence"/>
</dbReference>
<feature type="transmembrane region" description="Helical" evidence="10">
    <location>
        <begin position="262"/>
        <end position="282"/>
    </location>
</feature>
<dbReference type="GO" id="GO:0005886">
    <property type="term" value="C:plasma membrane"/>
    <property type="evidence" value="ECO:0007669"/>
    <property type="project" value="UniProtKB-SubCell"/>
</dbReference>
<comment type="subcellular location">
    <subcellularLocation>
        <location evidence="1">Cell membrane</location>
        <topology evidence="1">Multi-pass membrane protein</topology>
    </subcellularLocation>
</comment>
<feature type="domain" description="G-protein coupled receptors family 1 profile" evidence="11">
    <location>
        <begin position="154"/>
        <end position="422"/>
    </location>
</feature>
<dbReference type="PROSITE" id="PS50262">
    <property type="entry name" value="G_PROTEIN_RECEP_F1_2"/>
    <property type="match status" value="1"/>
</dbReference>
<feature type="transmembrane region" description="Helical" evidence="10">
    <location>
        <begin position="312"/>
        <end position="335"/>
    </location>
</feature>
<accession>A0AAW1ASW5</accession>
<dbReference type="PROSITE" id="PS00237">
    <property type="entry name" value="G_PROTEIN_RECEP_F1_1"/>
    <property type="match status" value="1"/>
</dbReference>
<keyword evidence="4 10" id="KW-1133">Transmembrane helix</keyword>